<protein>
    <recommendedName>
        <fullName evidence="11">SBP-type domain-containing protein</fullName>
    </recommendedName>
</protein>
<evidence type="ECO:0000256" key="1">
    <source>
        <dbReference type="ARBA" id="ARBA00004123"/>
    </source>
</evidence>
<evidence type="ECO:0000256" key="10">
    <source>
        <dbReference type="SAM" id="MobiDB-lite"/>
    </source>
</evidence>
<dbReference type="GO" id="GO:0005634">
    <property type="term" value="C:nucleus"/>
    <property type="evidence" value="ECO:0007669"/>
    <property type="project" value="UniProtKB-SubCell"/>
</dbReference>
<evidence type="ECO:0000256" key="7">
    <source>
        <dbReference type="ARBA" id="ARBA00023163"/>
    </source>
</evidence>
<keyword evidence="8" id="KW-0539">Nucleus</keyword>
<keyword evidence="6" id="KW-0238">DNA-binding</keyword>
<dbReference type="Pfam" id="PF03110">
    <property type="entry name" value="SBP"/>
    <property type="match status" value="1"/>
</dbReference>
<dbReference type="EMBL" id="JACMSC010000017">
    <property type="protein sequence ID" value="KAG6478494.1"/>
    <property type="molecule type" value="Genomic_DNA"/>
</dbReference>
<feature type="region of interest" description="Disordered" evidence="10">
    <location>
        <begin position="262"/>
        <end position="282"/>
    </location>
</feature>
<dbReference type="InterPro" id="IPR036893">
    <property type="entry name" value="SBP_sf"/>
</dbReference>
<reference evidence="12 13" key="1">
    <citation type="submission" date="2020-08" db="EMBL/GenBank/DDBJ databases">
        <title>Plant Genome Project.</title>
        <authorList>
            <person name="Zhang R.-G."/>
        </authorList>
    </citation>
    <scope>NUCLEOTIDE SEQUENCE [LARGE SCALE GENOMIC DNA]</scope>
    <source>
        <tissue evidence="12">Rhizome</tissue>
    </source>
</reference>
<organism evidence="12 13">
    <name type="scientific">Zingiber officinale</name>
    <name type="common">Ginger</name>
    <name type="synonym">Amomum zingiber</name>
    <dbReference type="NCBI Taxonomy" id="94328"/>
    <lineage>
        <taxon>Eukaryota</taxon>
        <taxon>Viridiplantae</taxon>
        <taxon>Streptophyta</taxon>
        <taxon>Embryophyta</taxon>
        <taxon>Tracheophyta</taxon>
        <taxon>Spermatophyta</taxon>
        <taxon>Magnoliopsida</taxon>
        <taxon>Liliopsida</taxon>
        <taxon>Zingiberales</taxon>
        <taxon>Zingiberaceae</taxon>
        <taxon>Zingiber</taxon>
    </lineage>
</organism>
<evidence type="ECO:0000313" key="12">
    <source>
        <dbReference type="EMBL" id="KAG6478494.1"/>
    </source>
</evidence>
<dbReference type="InterPro" id="IPR044817">
    <property type="entry name" value="SBP-like"/>
</dbReference>
<gene>
    <name evidence="12" type="ORF">ZIOFF_061937</name>
</gene>
<dbReference type="SUPFAM" id="SSF103612">
    <property type="entry name" value="SBT domain"/>
    <property type="match status" value="1"/>
</dbReference>
<keyword evidence="4" id="KW-0862">Zinc</keyword>
<comment type="caution">
    <text evidence="12">The sequence shown here is derived from an EMBL/GenBank/DDBJ whole genome shotgun (WGS) entry which is preliminary data.</text>
</comment>
<keyword evidence="3 9" id="KW-0863">Zinc-finger</keyword>
<evidence type="ECO:0000256" key="5">
    <source>
        <dbReference type="ARBA" id="ARBA00023015"/>
    </source>
</evidence>
<feature type="domain" description="SBP-type" evidence="11">
    <location>
        <begin position="174"/>
        <end position="251"/>
    </location>
</feature>
<keyword evidence="13" id="KW-1185">Reference proteome</keyword>
<keyword evidence="2" id="KW-0479">Metal-binding</keyword>
<name>A0A8J5F4L3_ZINOF</name>
<evidence type="ECO:0000256" key="2">
    <source>
        <dbReference type="ARBA" id="ARBA00022723"/>
    </source>
</evidence>
<dbReference type="PANTHER" id="PTHR31251:SF169">
    <property type="entry name" value="SQUAMOSA PROMOTER-BINDING-LIKE PROTEIN 8"/>
    <property type="match status" value="1"/>
</dbReference>
<accession>A0A8J5F4L3</accession>
<dbReference type="PROSITE" id="PS51141">
    <property type="entry name" value="ZF_SBP"/>
    <property type="match status" value="1"/>
</dbReference>
<dbReference type="InterPro" id="IPR004333">
    <property type="entry name" value="SBP_dom"/>
</dbReference>
<keyword evidence="5" id="KW-0805">Transcription regulation</keyword>
<dbReference type="Proteomes" id="UP000734854">
    <property type="component" value="Unassembled WGS sequence"/>
</dbReference>
<evidence type="ECO:0000256" key="4">
    <source>
        <dbReference type="ARBA" id="ARBA00022833"/>
    </source>
</evidence>
<comment type="subcellular location">
    <subcellularLocation>
        <location evidence="1">Nucleus</location>
    </subcellularLocation>
</comment>
<evidence type="ECO:0000313" key="13">
    <source>
        <dbReference type="Proteomes" id="UP000734854"/>
    </source>
</evidence>
<sequence>MMNRSTSSSGDASTFVPSSMSFAGVGGSSSSSSQQTPKQQHFWEWETSSCSHITAAAASNNNRSSFFPSAAAAAVPFQHFDHYFPAPPLLPINPYFASPAPLAADYPISLIKSELDVELGGGAIGLNLGHRTYFSSSNSSDQGFVVDRLFSGSSSSSIRALQFQYPMFSGGQPPARCQAEGCKADLFRAKHYHRRHKVCEFHSKATLALVAGLQQRFCQQCSRFHVLAEFDEAKRSCRKRLADHNRRRRKLPLTAAATTTAVDVDSSIKPKPPQNSTGCNSKSIRQQSYSYCLPFN</sequence>
<dbReference type="PANTHER" id="PTHR31251">
    <property type="entry name" value="SQUAMOSA PROMOTER-BINDING-LIKE PROTEIN 4"/>
    <property type="match status" value="1"/>
</dbReference>
<dbReference type="GO" id="GO:0003677">
    <property type="term" value="F:DNA binding"/>
    <property type="evidence" value="ECO:0007669"/>
    <property type="project" value="UniProtKB-KW"/>
</dbReference>
<dbReference type="FunFam" id="4.10.1100.10:FF:000001">
    <property type="entry name" value="Squamosa promoter-binding-like protein 14"/>
    <property type="match status" value="1"/>
</dbReference>
<dbReference type="Gene3D" id="4.10.1100.10">
    <property type="entry name" value="Transcription factor, SBP-box domain"/>
    <property type="match status" value="1"/>
</dbReference>
<evidence type="ECO:0000256" key="3">
    <source>
        <dbReference type="ARBA" id="ARBA00022771"/>
    </source>
</evidence>
<evidence type="ECO:0000256" key="8">
    <source>
        <dbReference type="ARBA" id="ARBA00023242"/>
    </source>
</evidence>
<evidence type="ECO:0000256" key="9">
    <source>
        <dbReference type="PROSITE-ProRule" id="PRU00470"/>
    </source>
</evidence>
<proteinExistence type="predicted"/>
<dbReference type="GO" id="GO:0008270">
    <property type="term" value="F:zinc ion binding"/>
    <property type="evidence" value="ECO:0007669"/>
    <property type="project" value="UniProtKB-KW"/>
</dbReference>
<evidence type="ECO:0000256" key="6">
    <source>
        <dbReference type="ARBA" id="ARBA00023125"/>
    </source>
</evidence>
<keyword evidence="7" id="KW-0804">Transcription</keyword>
<dbReference type="AlphaFoldDB" id="A0A8J5F4L3"/>
<evidence type="ECO:0000259" key="11">
    <source>
        <dbReference type="PROSITE" id="PS51141"/>
    </source>
</evidence>